<dbReference type="Proteomes" id="UP001204000">
    <property type="component" value="Unassembled WGS sequence"/>
</dbReference>
<proteinExistence type="predicted"/>
<dbReference type="InterPro" id="IPR022521">
    <property type="entry name" value="Rv3660c"/>
</dbReference>
<dbReference type="InterPro" id="IPR027417">
    <property type="entry name" value="P-loop_NTPase"/>
</dbReference>
<reference evidence="1" key="1">
    <citation type="submission" date="2022-05" db="EMBL/GenBank/DDBJ databases">
        <title>Corynebacterium sp. TA-R-1 sp. nov., isolated from human feces.</title>
        <authorList>
            <person name="Shamsuzzaman M."/>
            <person name="Dahal R.H."/>
        </authorList>
    </citation>
    <scope>NUCLEOTIDE SEQUENCE</scope>
    <source>
        <strain evidence="1">TA-R-1</strain>
    </source>
</reference>
<dbReference type="Gene3D" id="3.40.50.300">
    <property type="entry name" value="P-loop containing nucleotide triphosphate hydrolases"/>
    <property type="match status" value="1"/>
</dbReference>
<evidence type="ECO:0008006" key="3">
    <source>
        <dbReference type="Google" id="ProtNLM"/>
    </source>
</evidence>
<protein>
    <recommendedName>
        <fullName evidence="3">Septum formation initiator</fullName>
    </recommendedName>
</protein>
<evidence type="ECO:0000313" key="2">
    <source>
        <dbReference type="Proteomes" id="UP001204000"/>
    </source>
</evidence>
<evidence type="ECO:0000313" key="1">
    <source>
        <dbReference type="EMBL" id="MCP1388508.1"/>
    </source>
</evidence>
<organism evidence="1 2">
    <name type="scientific">Corynebacterium stercoris</name>
    <dbReference type="NCBI Taxonomy" id="2943490"/>
    <lineage>
        <taxon>Bacteria</taxon>
        <taxon>Bacillati</taxon>
        <taxon>Actinomycetota</taxon>
        <taxon>Actinomycetes</taxon>
        <taxon>Mycobacteriales</taxon>
        <taxon>Corynebacteriaceae</taxon>
        <taxon>Corynebacterium</taxon>
    </lineage>
</organism>
<sequence>MEHVKHPQRRLAPIVVAVEDPLLLPEALHIAAACGRPVIEAADPPQLARVCARACAVLADASFAPLSPSPTTFVVAASAETARPGEYVLPAQAADLLRALGAINSRGDAAVADNGRVVAVVGAAGGLGASTFAASISRRAAARGATLVDGHRRSGGLDLLLGIEDVPGARWGEVELGDGVIAREDIRRALPATRDDIAVLTCGRSAIPDPHAARTDDVDAVVSAVATAGVTVLDAPLEAVPARCDLAVVLVAARLRVAAAAARVVAECAAAGIPHALVVRDDAWASLSPAELEAVAGSQVLTRLRQVRGLTSQVERSGLPERLPRPLAQAADAVLAELTGAAR</sequence>
<dbReference type="EMBL" id="JAMFTQ010000017">
    <property type="protein sequence ID" value="MCP1388508.1"/>
    <property type="molecule type" value="Genomic_DNA"/>
</dbReference>
<accession>A0ABT1G3A7</accession>
<dbReference type="NCBIfam" id="TIGR03815">
    <property type="entry name" value="CpaE_hom_Actino"/>
    <property type="match status" value="1"/>
</dbReference>
<dbReference type="RefSeq" id="WP_253579181.1">
    <property type="nucleotide sequence ID" value="NZ_JAMFTQ010000017.1"/>
</dbReference>
<gene>
    <name evidence="1" type="ORF">M5J20_10005</name>
</gene>
<dbReference type="SUPFAM" id="SSF52540">
    <property type="entry name" value="P-loop containing nucleoside triphosphate hydrolases"/>
    <property type="match status" value="1"/>
</dbReference>
<name>A0ABT1G3A7_9CORY</name>
<keyword evidence="2" id="KW-1185">Reference proteome</keyword>
<comment type="caution">
    <text evidence="1">The sequence shown here is derived from an EMBL/GenBank/DDBJ whole genome shotgun (WGS) entry which is preliminary data.</text>
</comment>